<accession>A0A0N4W0F3</accession>
<organism evidence="3">
    <name type="scientific">Haemonchus placei</name>
    <name type="common">Barber's pole worm</name>
    <dbReference type="NCBI Taxonomy" id="6290"/>
    <lineage>
        <taxon>Eukaryota</taxon>
        <taxon>Metazoa</taxon>
        <taxon>Ecdysozoa</taxon>
        <taxon>Nematoda</taxon>
        <taxon>Chromadorea</taxon>
        <taxon>Rhabditida</taxon>
        <taxon>Rhabditina</taxon>
        <taxon>Rhabditomorpha</taxon>
        <taxon>Strongyloidea</taxon>
        <taxon>Trichostrongylidae</taxon>
        <taxon>Haemonchus</taxon>
    </lineage>
</organism>
<reference evidence="1 2" key="2">
    <citation type="submission" date="2018-11" db="EMBL/GenBank/DDBJ databases">
        <authorList>
            <consortium name="Pathogen Informatics"/>
        </authorList>
    </citation>
    <scope>NUCLEOTIDE SEQUENCE [LARGE SCALE GENOMIC DNA]</scope>
    <source>
        <strain evidence="1 2">MHpl1</strain>
    </source>
</reference>
<evidence type="ECO:0000313" key="2">
    <source>
        <dbReference type="Proteomes" id="UP000268014"/>
    </source>
</evidence>
<gene>
    <name evidence="1" type="ORF">HPLM_LOCUS3028</name>
</gene>
<evidence type="ECO:0000313" key="3">
    <source>
        <dbReference type="WBParaSite" id="HPLM_0000303601-mRNA-1"/>
    </source>
</evidence>
<evidence type="ECO:0000313" key="1">
    <source>
        <dbReference type="EMBL" id="VDO19988.1"/>
    </source>
</evidence>
<dbReference type="OrthoDB" id="5854290at2759"/>
<proteinExistence type="predicted"/>
<name>A0A0N4W0F3_HAEPC</name>
<protein>
    <submittedName>
        <fullName evidence="3">Plasmid maintenance protein CcdB</fullName>
    </submittedName>
</protein>
<keyword evidence="2" id="KW-1185">Reference proteome</keyword>
<dbReference type="Proteomes" id="UP000268014">
    <property type="component" value="Unassembled WGS sequence"/>
</dbReference>
<dbReference type="EMBL" id="UZAF01016094">
    <property type="protein sequence ID" value="VDO19988.1"/>
    <property type="molecule type" value="Genomic_DNA"/>
</dbReference>
<dbReference type="WBParaSite" id="HPLM_0000303601-mRNA-1">
    <property type="protein sequence ID" value="HPLM_0000303601-mRNA-1"/>
    <property type="gene ID" value="HPLM_0000303601"/>
</dbReference>
<sequence length="102" mass="12017">MPWLNARLAAARMNQWRKSVNPFMAAEKSEGIATNENQMLSAERKDSREDIHSASSIFGLDWARKTSDVKKLDQTLIENVRLHIEEERDRQIAFERMCRYNY</sequence>
<dbReference type="AlphaFoldDB" id="A0A0N4W0F3"/>
<dbReference type="OMA" id="IAFERMC"/>
<reference evidence="3" key="1">
    <citation type="submission" date="2017-02" db="UniProtKB">
        <authorList>
            <consortium name="WormBaseParasite"/>
        </authorList>
    </citation>
    <scope>IDENTIFICATION</scope>
</reference>